<dbReference type="PROSITE" id="PS51257">
    <property type="entry name" value="PROKAR_LIPOPROTEIN"/>
    <property type="match status" value="1"/>
</dbReference>
<keyword evidence="5" id="KW-1185">Reference proteome</keyword>
<organism evidence="4 5">
    <name type="scientific">Ditylenchus destructor</name>
    <dbReference type="NCBI Taxonomy" id="166010"/>
    <lineage>
        <taxon>Eukaryota</taxon>
        <taxon>Metazoa</taxon>
        <taxon>Ecdysozoa</taxon>
        <taxon>Nematoda</taxon>
        <taxon>Chromadorea</taxon>
        <taxon>Rhabditida</taxon>
        <taxon>Tylenchina</taxon>
        <taxon>Tylenchomorpha</taxon>
        <taxon>Sphaerularioidea</taxon>
        <taxon>Anguinidae</taxon>
        <taxon>Anguininae</taxon>
        <taxon>Ditylenchus</taxon>
    </lineage>
</organism>
<dbReference type="GO" id="GO:0032222">
    <property type="term" value="P:regulation of synaptic transmission, cholinergic"/>
    <property type="evidence" value="ECO:0007669"/>
    <property type="project" value="InterPro"/>
</dbReference>
<protein>
    <recommendedName>
        <fullName evidence="6">Protein sleepless</fullName>
    </recommendedName>
</protein>
<dbReference type="AlphaFoldDB" id="A0AAD4N7B3"/>
<accession>A0AAD4N7B3</accession>
<gene>
    <name evidence="4" type="ORF">DdX_07283</name>
</gene>
<reference evidence="4" key="1">
    <citation type="submission" date="2022-01" db="EMBL/GenBank/DDBJ databases">
        <title>Genome Sequence Resource for Two Populations of Ditylenchus destructor, the Migratory Endoparasitic Phytonematode.</title>
        <authorList>
            <person name="Zhang H."/>
            <person name="Lin R."/>
            <person name="Xie B."/>
        </authorList>
    </citation>
    <scope>NUCLEOTIDE SEQUENCE</scope>
    <source>
        <strain evidence="4">BazhouSP</strain>
    </source>
</reference>
<comment type="caution">
    <text evidence="4">The sequence shown here is derived from an EMBL/GenBank/DDBJ whole genome shotgun (WGS) entry which is preliminary data.</text>
</comment>
<dbReference type="EMBL" id="JAKKPZ010000010">
    <property type="protein sequence ID" value="KAI1716246.1"/>
    <property type="molecule type" value="Genomic_DNA"/>
</dbReference>
<name>A0AAD4N7B3_9BILA</name>
<feature type="chain" id="PRO_5041977902" description="Protein sleepless" evidence="3">
    <location>
        <begin position="20"/>
        <end position="163"/>
    </location>
</feature>
<evidence type="ECO:0000256" key="3">
    <source>
        <dbReference type="SAM" id="SignalP"/>
    </source>
</evidence>
<evidence type="ECO:0000313" key="4">
    <source>
        <dbReference type="EMBL" id="KAI1716246.1"/>
    </source>
</evidence>
<dbReference type="GO" id="GO:0030431">
    <property type="term" value="P:sleep"/>
    <property type="evidence" value="ECO:0007669"/>
    <property type="project" value="InterPro"/>
</dbReference>
<keyword evidence="2" id="KW-0325">Glycoprotein</keyword>
<dbReference type="Proteomes" id="UP001201812">
    <property type="component" value="Unassembled WGS sequence"/>
</dbReference>
<dbReference type="InterPro" id="IPR031424">
    <property type="entry name" value="QVR-like"/>
</dbReference>
<keyword evidence="1 3" id="KW-0732">Signal</keyword>
<dbReference type="PANTHER" id="PTHR33562:SF2">
    <property type="entry name" value="PROTEIN QUIVER"/>
    <property type="match status" value="1"/>
</dbReference>
<dbReference type="PANTHER" id="PTHR33562">
    <property type="entry name" value="ATILLA, ISOFORM B-RELATED-RELATED"/>
    <property type="match status" value="1"/>
</dbReference>
<evidence type="ECO:0008006" key="6">
    <source>
        <dbReference type="Google" id="ProtNLM"/>
    </source>
</evidence>
<evidence type="ECO:0000256" key="2">
    <source>
        <dbReference type="ARBA" id="ARBA00023180"/>
    </source>
</evidence>
<dbReference type="InterPro" id="IPR050975">
    <property type="entry name" value="Sleep_regulator"/>
</dbReference>
<proteinExistence type="predicted"/>
<sequence length="163" mass="17836">MKFSSFIVLLFVTISCVYAQSTDKDSPASKPSTTPAGAVKCYQCNSDNNGESDCDSSDKNILKKYIKTCPKLKEGTYAGKDASSCRKVLQDIADKSNVVRECAYSGDEPVDGKRRTGNKGIILYLYQCFNEGNEDPCNSSPNFKVSFFALLASFSLFVLAIKL</sequence>
<feature type="signal peptide" evidence="3">
    <location>
        <begin position="1"/>
        <end position="19"/>
    </location>
</feature>
<evidence type="ECO:0000313" key="5">
    <source>
        <dbReference type="Proteomes" id="UP001201812"/>
    </source>
</evidence>
<evidence type="ECO:0000256" key="1">
    <source>
        <dbReference type="ARBA" id="ARBA00022729"/>
    </source>
</evidence>
<dbReference type="Pfam" id="PF17064">
    <property type="entry name" value="QVR"/>
    <property type="match status" value="1"/>
</dbReference>